<dbReference type="InterPro" id="IPR013029">
    <property type="entry name" value="YchF_C"/>
</dbReference>
<reference evidence="9 10" key="1">
    <citation type="journal article" date="2021" name="Syst. Appl. Microbiol.">
        <title>Persephonella atlantica sp. nov.: How to adapt to physico-chemical gradients in high temperature hydrothermal habitats.</title>
        <authorList>
            <person name="Francois D.X."/>
            <person name="Godfroy A."/>
            <person name="Mathien C."/>
            <person name="Aube J."/>
            <person name="Cathalot C."/>
            <person name="Lesongeur F."/>
            <person name="L'Haridon S."/>
            <person name="Philippon X."/>
            <person name="Roussel E.G."/>
        </authorList>
    </citation>
    <scope>NUCLEOTIDE SEQUENCE [LARGE SCALE GENOMIC DNA]</scope>
    <source>
        <strain evidence="9 10">MO1340</strain>
    </source>
</reference>
<dbReference type="PRINTS" id="PR00326">
    <property type="entry name" value="GTP1OBG"/>
</dbReference>
<dbReference type="Pfam" id="PF06071">
    <property type="entry name" value="YchF-GTPase_C"/>
    <property type="match status" value="1"/>
</dbReference>
<dbReference type="Proteomes" id="UP000772812">
    <property type="component" value="Unassembled WGS sequence"/>
</dbReference>
<keyword evidence="5" id="KW-0460">Magnesium</keyword>
<dbReference type="Gene3D" id="1.10.150.300">
    <property type="entry name" value="TGS-like domain"/>
    <property type="match status" value="1"/>
</dbReference>
<organism evidence="9 10">
    <name type="scientific">Persephonella atlantica</name>
    <dbReference type="NCBI Taxonomy" id="2699429"/>
    <lineage>
        <taxon>Bacteria</taxon>
        <taxon>Pseudomonadati</taxon>
        <taxon>Aquificota</taxon>
        <taxon>Aquificia</taxon>
        <taxon>Aquificales</taxon>
        <taxon>Hydrogenothermaceae</taxon>
        <taxon>Persephonella</taxon>
    </lineage>
</organism>
<dbReference type="EMBL" id="JAACYA010000002">
    <property type="protein sequence ID" value="MBK3333363.1"/>
    <property type="molecule type" value="Genomic_DNA"/>
</dbReference>
<evidence type="ECO:0000259" key="7">
    <source>
        <dbReference type="PROSITE" id="PS51710"/>
    </source>
</evidence>
<dbReference type="InterPro" id="IPR041706">
    <property type="entry name" value="YchF_N"/>
</dbReference>
<sequence length="370" mass="41052">MKLNIGIVGLPNVGKSTIFNALTETAKAGVANYPFCTIDPNVGIVDVPDERLEKLAQIENSKKIIPATIEFVDIAGLVKGASKGEGLGNQFLSNIRNVSAIAHVVRCFEDEDVVHVEGSVNPVRDAEIIETELILADLQTVEKRLEKVLKPAKSGDKKAKFEVQVLEKAKDVLQQLQPLRTNLSQFDEEEIDYMKKTIFPLTIKPVMYVANIDEEYLPEGEGNPFVQQLKEKAEKEGAPVVVLCGKVEQEIVELPKEERKEILEAYGLSEPGLSRMIKTGYRLLDLITYFTAGEKEARAWTIKKGTKAPQAAGEIHSDFERGFIAAEVISYEDLIKVGSLQKAKESGILRIEGKDYVVQDGDVIHFRFNV</sequence>
<dbReference type="Pfam" id="PF01926">
    <property type="entry name" value="MMR_HSR1"/>
    <property type="match status" value="1"/>
</dbReference>
<feature type="domain" description="TGS" evidence="8">
    <location>
        <begin position="285"/>
        <end position="368"/>
    </location>
</feature>
<dbReference type="PROSITE" id="PS51880">
    <property type="entry name" value="TGS"/>
    <property type="match status" value="1"/>
</dbReference>
<evidence type="ECO:0000256" key="2">
    <source>
        <dbReference type="ARBA" id="ARBA00022723"/>
    </source>
</evidence>
<gene>
    <name evidence="6 9" type="primary">ychF</name>
    <name evidence="9" type="ORF">GWK41_09810</name>
</gene>
<proteinExistence type="inferred from homology"/>
<keyword evidence="4 6" id="KW-0067">ATP-binding</keyword>
<comment type="caution">
    <text evidence="9">The sequence shown here is derived from an EMBL/GenBank/DDBJ whole genome shotgun (WGS) entry which is preliminary data.</text>
</comment>
<dbReference type="InterPro" id="IPR027417">
    <property type="entry name" value="P-loop_NTPase"/>
</dbReference>
<dbReference type="InterPro" id="IPR023192">
    <property type="entry name" value="TGS-like_dom_sf"/>
</dbReference>
<evidence type="ECO:0000256" key="5">
    <source>
        <dbReference type="ARBA" id="ARBA00022842"/>
    </source>
</evidence>
<dbReference type="InterPro" id="IPR031167">
    <property type="entry name" value="G_OBG"/>
</dbReference>
<comment type="cofactor">
    <cofactor evidence="1">
        <name>Mg(2+)</name>
        <dbReference type="ChEBI" id="CHEBI:18420"/>
    </cofactor>
</comment>
<feature type="domain" description="OBG-type G" evidence="7">
    <location>
        <begin position="3"/>
        <end position="263"/>
    </location>
</feature>
<dbReference type="InterPro" id="IPR012675">
    <property type="entry name" value="Beta-grasp_dom_sf"/>
</dbReference>
<dbReference type="InterPro" id="IPR004396">
    <property type="entry name" value="ATPase_YchF/OLA1"/>
</dbReference>
<evidence type="ECO:0000256" key="4">
    <source>
        <dbReference type="ARBA" id="ARBA00022840"/>
    </source>
</evidence>
<dbReference type="InterPro" id="IPR006073">
    <property type="entry name" value="GTP-bd"/>
</dbReference>
<evidence type="ECO:0000313" key="9">
    <source>
        <dbReference type="EMBL" id="MBK3333363.1"/>
    </source>
</evidence>
<keyword evidence="3 6" id="KW-0547">Nucleotide-binding</keyword>
<keyword evidence="10" id="KW-1185">Reference proteome</keyword>
<comment type="similarity">
    <text evidence="6">Belongs to the TRAFAC class OBG-HflX-like GTPase superfamily. OBG GTPase family. YchF/OLA1 subfamily.</text>
</comment>
<dbReference type="CDD" id="cd04867">
    <property type="entry name" value="TGS_YchF_OLA1"/>
    <property type="match status" value="1"/>
</dbReference>
<dbReference type="SUPFAM" id="SSF81271">
    <property type="entry name" value="TGS-like"/>
    <property type="match status" value="1"/>
</dbReference>
<dbReference type="Gene3D" id="3.10.20.30">
    <property type="match status" value="1"/>
</dbReference>
<dbReference type="Gene3D" id="3.40.50.300">
    <property type="entry name" value="P-loop containing nucleotide triphosphate hydrolases"/>
    <property type="match status" value="1"/>
</dbReference>
<dbReference type="PROSITE" id="PS51710">
    <property type="entry name" value="G_OBG"/>
    <property type="match status" value="1"/>
</dbReference>
<accession>A0ABS1GK98</accession>
<keyword evidence="2" id="KW-0479">Metal-binding</keyword>
<dbReference type="PIRSF" id="PIRSF006641">
    <property type="entry name" value="CHP00092"/>
    <property type="match status" value="1"/>
</dbReference>
<protein>
    <recommendedName>
        <fullName evidence="6">Ribosome-binding ATPase YchF</fullName>
    </recommendedName>
</protein>
<dbReference type="SUPFAM" id="SSF52540">
    <property type="entry name" value="P-loop containing nucleoside triphosphate hydrolases"/>
    <property type="match status" value="1"/>
</dbReference>
<dbReference type="CDD" id="cd01900">
    <property type="entry name" value="YchF"/>
    <property type="match status" value="1"/>
</dbReference>
<evidence type="ECO:0000256" key="6">
    <source>
        <dbReference type="HAMAP-Rule" id="MF_00944"/>
    </source>
</evidence>
<dbReference type="HAMAP" id="MF_00944">
    <property type="entry name" value="YchF_OLA1_ATPase"/>
    <property type="match status" value="1"/>
</dbReference>
<dbReference type="InterPro" id="IPR012676">
    <property type="entry name" value="TGS-like"/>
</dbReference>
<feature type="binding site" evidence="6">
    <location>
        <begin position="12"/>
        <end position="17"/>
    </location>
    <ligand>
        <name>ATP</name>
        <dbReference type="ChEBI" id="CHEBI:30616"/>
    </ligand>
</feature>
<evidence type="ECO:0000313" key="10">
    <source>
        <dbReference type="Proteomes" id="UP000772812"/>
    </source>
</evidence>
<evidence type="ECO:0000256" key="1">
    <source>
        <dbReference type="ARBA" id="ARBA00001946"/>
    </source>
</evidence>
<dbReference type="PANTHER" id="PTHR23305">
    <property type="entry name" value="OBG GTPASE FAMILY"/>
    <property type="match status" value="1"/>
</dbReference>
<dbReference type="NCBIfam" id="TIGR00092">
    <property type="entry name" value="redox-regulated ATPase YchF"/>
    <property type="match status" value="1"/>
</dbReference>
<dbReference type="RefSeq" id="WP_200674973.1">
    <property type="nucleotide sequence ID" value="NZ_JAACYA010000002.1"/>
</dbReference>
<comment type="function">
    <text evidence="6">ATPase that binds to both the 70S ribosome and the 50S ribosomal subunit in a nucleotide-independent manner.</text>
</comment>
<dbReference type="PANTHER" id="PTHR23305:SF18">
    <property type="entry name" value="OBG-TYPE G DOMAIN-CONTAINING PROTEIN"/>
    <property type="match status" value="1"/>
</dbReference>
<evidence type="ECO:0000256" key="3">
    <source>
        <dbReference type="ARBA" id="ARBA00022741"/>
    </source>
</evidence>
<evidence type="ECO:0000259" key="8">
    <source>
        <dbReference type="PROSITE" id="PS51880"/>
    </source>
</evidence>
<dbReference type="InterPro" id="IPR004095">
    <property type="entry name" value="TGS"/>
</dbReference>
<name>A0ABS1GK98_9AQUI</name>